<feature type="chain" id="PRO_5041285430" evidence="2">
    <location>
        <begin position="18"/>
        <end position="137"/>
    </location>
</feature>
<evidence type="ECO:0000313" key="3">
    <source>
        <dbReference type="EMBL" id="WHU27545.1"/>
    </source>
</evidence>
<organism evidence="3">
    <name type="scientific">Heliconius charithonia</name>
    <name type="common">Zebra longwing butterfly</name>
    <dbReference type="NCBI Taxonomy" id="33434"/>
    <lineage>
        <taxon>Eukaryota</taxon>
        <taxon>Metazoa</taxon>
        <taxon>Ecdysozoa</taxon>
        <taxon>Arthropoda</taxon>
        <taxon>Hexapoda</taxon>
        <taxon>Insecta</taxon>
        <taxon>Pterygota</taxon>
        <taxon>Neoptera</taxon>
        <taxon>Endopterygota</taxon>
        <taxon>Lepidoptera</taxon>
        <taxon>Glossata</taxon>
        <taxon>Ditrysia</taxon>
        <taxon>Papilionoidea</taxon>
        <taxon>Nymphalidae</taxon>
        <taxon>Heliconiinae</taxon>
        <taxon>Heliconiini</taxon>
        <taxon>Heliconius</taxon>
    </lineage>
</organism>
<feature type="signal peptide" evidence="2">
    <location>
        <begin position="1"/>
        <end position="17"/>
    </location>
</feature>
<sequence>MNTLWCFLFLSIALVNGKSVFIIPPEYAGDILKATADCINSTGTGVGAIQKILSGTLENSEPFKKFLYCFSFKSGYIDSNGHFNLDKMTSLIGNHKDKAKYIDVINQCNKSKGGSTLDTVYEISLCFKENTPIYFSI</sequence>
<dbReference type="SUPFAM" id="SSF47565">
    <property type="entry name" value="Insect pheromone/odorant-binding proteins"/>
    <property type="match status" value="1"/>
</dbReference>
<dbReference type="InterPro" id="IPR006170">
    <property type="entry name" value="PBP/GOBP"/>
</dbReference>
<accession>A0AA49EZW4</accession>
<dbReference type="Gene3D" id="1.10.238.20">
    <property type="entry name" value="Pheromone/general odorant binding protein domain"/>
    <property type="match status" value="1"/>
</dbReference>
<dbReference type="GO" id="GO:0007608">
    <property type="term" value="P:sensory perception of smell"/>
    <property type="evidence" value="ECO:0007669"/>
    <property type="project" value="TreeGrafter"/>
</dbReference>
<dbReference type="CDD" id="cd23992">
    <property type="entry name" value="PBP_GOBP"/>
    <property type="match status" value="1"/>
</dbReference>
<dbReference type="SMART" id="SM00708">
    <property type="entry name" value="PhBP"/>
    <property type="match status" value="1"/>
</dbReference>
<name>A0AA49EZW4_HELCH</name>
<gene>
    <name evidence="3" type="primary">OBP27b</name>
</gene>
<keyword evidence="1 2" id="KW-0732">Signal</keyword>
<dbReference type="Pfam" id="PF01395">
    <property type="entry name" value="PBP_GOBP"/>
    <property type="match status" value="1"/>
</dbReference>
<dbReference type="GO" id="GO:0005549">
    <property type="term" value="F:odorant binding"/>
    <property type="evidence" value="ECO:0007669"/>
    <property type="project" value="InterPro"/>
</dbReference>
<proteinExistence type="evidence at transcript level"/>
<evidence type="ECO:0000256" key="1">
    <source>
        <dbReference type="ARBA" id="ARBA00022729"/>
    </source>
</evidence>
<evidence type="ECO:0000256" key="2">
    <source>
        <dbReference type="SAM" id="SignalP"/>
    </source>
</evidence>
<dbReference type="GO" id="GO:0005615">
    <property type="term" value="C:extracellular space"/>
    <property type="evidence" value="ECO:0007669"/>
    <property type="project" value="TreeGrafter"/>
</dbReference>
<dbReference type="AlphaFoldDB" id="A0AA49EZW4"/>
<dbReference type="PANTHER" id="PTHR11857">
    <property type="entry name" value="ODORANT BINDING PROTEIN-RELATED"/>
    <property type="match status" value="1"/>
</dbReference>
<reference evidence="3" key="2">
    <citation type="journal article" date="2023" name="Proc. Natl. Acad. Sci. U.S.A.">
        <title>Sex-linked gene traffic underlies the acquisition of sexually dimorphic UV color vision in Heliconius butterflies.</title>
        <authorList>
            <person name="Chakraborty M."/>
            <person name="Lara A.G."/>
            <person name="Dang A."/>
            <person name="McCulloch K.J."/>
            <person name="Rainbow D."/>
            <person name="Carter D."/>
            <person name="Ngo L.T."/>
            <person name="Solares E."/>
            <person name="Said I."/>
            <person name="Corbett-Detig R.B."/>
            <person name="Gilbert L.E."/>
            <person name="Emerson J.J."/>
            <person name="Briscoe A.D."/>
        </authorList>
    </citation>
    <scope>NUCLEOTIDE SEQUENCE</scope>
</reference>
<protein>
    <submittedName>
        <fullName evidence="3">Odorant binding protein 27b</fullName>
    </submittedName>
</protein>
<reference evidence="3" key="1">
    <citation type="submission" date="2022-12" db="EMBL/GenBank/DDBJ databases">
        <authorList>
            <person name="Briscoe A.D."/>
        </authorList>
    </citation>
    <scope>NUCLEOTIDE SEQUENCE</scope>
</reference>
<dbReference type="InterPro" id="IPR036728">
    <property type="entry name" value="PBP_GOBP_sf"/>
</dbReference>
<dbReference type="EMBL" id="OQ064272">
    <property type="protein sequence ID" value="WHU27545.1"/>
    <property type="molecule type" value="mRNA"/>
</dbReference>